<evidence type="ECO:0000256" key="1">
    <source>
        <dbReference type="SAM" id="MobiDB-lite"/>
    </source>
</evidence>
<sequence length="343" mass="38575">MRAFFSSADPSKPLSAPSLQQRPDWFIPERQATPESVWLNRRGLMKGLGGAAIMAAASGGAGRANAAEGVGGAAEKTADLYPAERNEAYKIERELTPEEVNSSYNNFYEYGSHKQIAAAARRNLVTDPWSITIDGLVDNPETIAFEDLVRAMPLEERLYRLRCVEAWSMTIPWTGFPLRALLARVSPRPEARYVRFETFENAKMASGQRQIWYPWPYVEGVTLAEAQNDLSFLVTGAYGKPIGAEYGAPIRLALPWKYGFKSIKSLVRISFTDERPVSFWEQINAREYGFWANVNPEVAHPRWSQARERVLHTREEVPTQLFNGYGAQVAGLYAGLENEALYR</sequence>
<dbReference type="RefSeq" id="WP_219200738.1">
    <property type="nucleotide sequence ID" value="NZ_JAHWQX010000001.1"/>
</dbReference>
<evidence type="ECO:0000259" key="2">
    <source>
        <dbReference type="Pfam" id="PF00174"/>
    </source>
</evidence>
<comment type="caution">
    <text evidence="3">The sequence shown here is derived from an EMBL/GenBank/DDBJ whole genome shotgun (WGS) entry which is preliminary data.</text>
</comment>
<dbReference type="Proteomes" id="UP001430804">
    <property type="component" value="Unassembled WGS sequence"/>
</dbReference>
<reference evidence="3" key="1">
    <citation type="submission" date="2021-07" db="EMBL/GenBank/DDBJ databases">
        <title>Pseudohoeflea marina sp. nov. a polyhydroxyalcanoate-producing bacterium.</title>
        <authorList>
            <person name="Zheng W."/>
            <person name="Yu S."/>
            <person name="Huang Y."/>
        </authorList>
    </citation>
    <scope>NUCLEOTIDE SEQUENCE</scope>
    <source>
        <strain evidence="3">DP4N28-3</strain>
    </source>
</reference>
<gene>
    <name evidence="3" type="primary">msrP</name>
    <name evidence="3" type="ORF">KY465_02175</name>
</gene>
<keyword evidence="3" id="KW-0560">Oxidoreductase</keyword>
<evidence type="ECO:0000313" key="4">
    <source>
        <dbReference type="Proteomes" id="UP001430804"/>
    </source>
</evidence>
<dbReference type="EC" id="1.8.5.-" evidence="3"/>
<name>A0ABS6WJY0_9HYPH</name>
<accession>A0ABS6WJY0</accession>
<feature type="domain" description="Oxidoreductase molybdopterin-binding" evidence="2">
    <location>
        <begin position="126"/>
        <end position="280"/>
    </location>
</feature>
<dbReference type="PANTHER" id="PTHR43032">
    <property type="entry name" value="PROTEIN-METHIONINE-SULFOXIDE REDUCTASE"/>
    <property type="match status" value="1"/>
</dbReference>
<dbReference type="GO" id="GO:0016491">
    <property type="term" value="F:oxidoreductase activity"/>
    <property type="evidence" value="ECO:0007669"/>
    <property type="project" value="UniProtKB-KW"/>
</dbReference>
<organism evidence="3 4">
    <name type="scientific">Pseudohoeflea coraliihabitans</name>
    <dbReference type="NCBI Taxonomy" id="2860393"/>
    <lineage>
        <taxon>Bacteria</taxon>
        <taxon>Pseudomonadati</taxon>
        <taxon>Pseudomonadota</taxon>
        <taxon>Alphaproteobacteria</taxon>
        <taxon>Hyphomicrobiales</taxon>
        <taxon>Rhizobiaceae</taxon>
        <taxon>Pseudohoeflea</taxon>
    </lineage>
</organism>
<protein>
    <submittedName>
        <fullName evidence="3">Protein-methionine-sulfoxide reductase catalytic subunit MsrP</fullName>
        <ecNumber evidence="3">1.8.5.-</ecNumber>
    </submittedName>
</protein>
<dbReference type="Pfam" id="PF00174">
    <property type="entry name" value="Oxidored_molyb"/>
    <property type="match status" value="1"/>
</dbReference>
<feature type="region of interest" description="Disordered" evidence="1">
    <location>
        <begin position="1"/>
        <end position="26"/>
    </location>
</feature>
<dbReference type="NCBIfam" id="NF003767">
    <property type="entry name" value="PRK05363.1"/>
    <property type="match status" value="1"/>
</dbReference>
<dbReference type="InterPro" id="IPR006311">
    <property type="entry name" value="TAT_signal"/>
</dbReference>
<dbReference type="PROSITE" id="PS51318">
    <property type="entry name" value="TAT"/>
    <property type="match status" value="1"/>
</dbReference>
<evidence type="ECO:0000313" key="3">
    <source>
        <dbReference type="EMBL" id="MBW3096080.1"/>
    </source>
</evidence>
<dbReference type="EMBL" id="JAHWQX010000001">
    <property type="protein sequence ID" value="MBW3096080.1"/>
    <property type="molecule type" value="Genomic_DNA"/>
</dbReference>
<proteinExistence type="predicted"/>
<dbReference type="InterPro" id="IPR000572">
    <property type="entry name" value="OxRdtase_Mopterin-bd_dom"/>
</dbReference>
<dbReference type="PANTHER" id="PTHR43032:SF3">
    <property type="entry name" value="PROTEIN-METHIONINE-SULFOXIDE REDUCTASE CATALYTIC SUBUNIT MSRP"/>
    <property type="match status" value="1"/>
</dbReference>
<keyword evidence="4" id="KW-1185">Reference proteome</keyword>